<dbReference type="InterPro" id="IPR046342">
    <property type="entry name" value="CBS_dom_sf"/>
</dbReference>
<dbReference type="InterPro" id="IPR001763">
    <property type="entry name" value="Rhodanese-like_dom"/>
</dbReference>
<dbReference type="Proteomes" id="UP000232453">
    <property type="component" value="Unassembled WGS sequence"/>
</dbReference>
<name>A0AA44ZSD0_PSEA5</name>
<dbReference type="PROSITE" id="PS51371">
    <property type="entry name" value="CBS"/>
    <property type="match status" value="1"/>
</dbReference>
<feature type="domain" description="Rhodanese" evidence="2">
    <location>
        <begin position="2"/>
        <end position="36"/>
    </location>
</feature>
<dbReference type="EMBL" id="PHUJ01000002">
    <property type="protein sequence ID" value="PKB41208.1"/>
    <property type="molecule type" value="Genomic_DNA"/>
</dbReference>
<accession>A0AA44ZSD0</accession>
<evidence type="ECO:0000259" key="3">
    <source>
        <dbReference type="PROSITE" id="PS51371"/>
    </source>
</evidence>
<dbReference type="InterPro" id="IPR000644">
    <property type="entry name" value="CBS_dom"/>
</dbReference>
<dbReference type="CDD" id="cd02205">
    <property type="entry name" value="CBS_pair_SF"/>
    <property type="match status" value="1"/>
</dbReference>
<reference evidence="4 5" key="1">
    <citation type="submission" date="2017-11" db="EMBL/GenBank/DDBJ databases">
        <title>Sequencing the genomes of 1000 actinobacteria strains.</title>
        <authorList>
            <person name="Klenk H.-P."/>
        </authorList>
    </citation>
    <scope>NUCLEOTIDE SEQUENCE [LARGE SCALE GENOMIC DNA]</scope>
    <source>
        <strain evidence="4 5">DSM 44104</strain>
    </source>
</reference>
<proteinExistence type="predicted"/>
<evidence type="ECO:0000313" key="5">
    <source>
        <dbReference type="Proteomes" id="UP000232453"/>
    </source>
</evidence>
<comment type="caution">
    <text evidence="4">The sequence shown here is derived from an EMBL/GenBank/DDBJ whole genome shotgun (WGS) entry which is preliminary data.</text>
</comment>
<dbReference type="AlphaFoldDB" id="A0AA44ZSD0"/>
<dbReference type="SUPFAM" id="SSF54631">
    <property type="entry name" value="CBS-domain pair"/>
    <property type="match status" value="1"/>
</dbReference>
<dbReference type="Gene3D" id="3.10.580.10">
    <property type="entry name" value="CBS-domain"/>
    <property type="match status" value="1"/>
</dbReference>
<dbReference type="SUPFAM" id="SSF52821">
    <property type="entry name" value="Rhodanese/Cell cycle control phosphatase"/>
    <property type="match status" value="1"/>
</dbReference>
<evidence type="ECO:0000313" key="4">
    <source>
        <dbReference type="EMBL" id="PKB41208.1"/>
    </source>
</evidence>
<evidence type="ECO:0000256" key="1">
    <source>
        <dbReference type="PROSITE-ProRule" id="PRU00703"/>
    </source>
</evidence>
<organism evidence="4 5">
    <name type="scientific">Pseudonocardia alni</name>
    <name type="common">Amycolata alni</name>
    <dbReference type="NCBI Taxonomy" id="33907"/>
    <lineage>
        <taxon>Bacteria</taxon>
        <taxon>Bacillati</taxon>
        <taxon>Actinomycetota</taxon>
        <taxon>Actinomycetes</taxon>
        <taxon>Pseudonocardiales</taxon>
        <taxon>Pseudonocardiaceae</taxon>
        <taxon>Pseudonocardia</taxon>
    </lineage>
</organism>
<dbReference type="PROSITE" id="PS50206">
    <property type="entry name" value="RHODANESE_3"/>
    <property type="match status" value="1"/>
</dbReference>
<gene>
    <name evidence="4" type="ORF">ATL51_0170</name>
</gene>
<evidence type="ECO:0000259" key="2">
    <source>
        <dbReference type="PROSITE" id="PS50206"/>
    </source>
</evidence>
<dbReference type="Pfam" id="PF00571">
    <property type="entry name" value="CBS"/>
    <property type="match status" value="1"/>
</dbReference>
<dbReference type="RefSeq" id="WP_100877275.1">
    <property type="nucleotide sequence ID" value="NZ_JBEPFP010000014.1"/>
</dbReference>
<keyword evidence="1" id="KW-0129">CBS domain</keyword>
<protein>
    <submittedName>
        <fullName evidence="4">CBS domain protein</fullName>
    </submittedName>
</protein>
<feature type="domain" description="CBS" evidence="3">
    <location>
        <begin position="107"/>
        <end position="154"/>
    </location>
</feature>
<dbReference type="InterPro" id="IPR036873">
    <property type="entry name" value="Rhodanese-like_dom_sf"/>
</dbReference>
<sequence length="154" mass="16317">MSPRAACRLSALGFTQVHDYLPGKVDWLARNLPVEGTGVDTATIGRHLRHDVATAGPEDTVGEVRARIAHTAPGVALVTSTEGILLGRLHRTTLASLDPATAAVEVMEPGPSTLRPHEPAAEVRSRLENKDLSYAIVTDPDGRLLGTVHPADLP</sequence>